<accession>A0A6B3BIY4</accession>
<proteinExistence type="predicted"/>
<sequence length="137" mass="14481">MRKIMAASISAGVIALATLGTASPASASWTNCGNGGDDDLGHWQVCYTINGDGMYVDSVVGTAKRYDGGGAKSIHIEYVKAGDVHWKNTAQVTSNNFTNTQSVKGNVAKEGDYCAKLWVAWNGGHYWAGQACVNIHP</sequence>
<reference evidence="2" key="1">
    <citation type="submission" date="2020-01" db="EMBL/GenBank/DDBJ databases">
        <title>Insect and environment-associated Actinomycetes.</title>
        <authorList>
            <person name="Currrie C."/>
            <person name="Chevrette M."/>
            <person name="Carlson C."/>
            <person name="Stubbendieck R."/>
            <person name="Wendt-Pienkowski E."/>
        </authorList>
    </citation>
    <scope>NUCLEOTIDE SEQUENCE</scope>
    <source>
        <strain evidence="2">SID12501</strain>
    </source>
</reference>
<evidence type="ECO:0008006" key="3">
    <source>
        <dbReference type="Google" id="ProtNLM"/>
    </source>
</evidence>
<evidence type="ECO:0000313" key="2">
    <source>
        <dbReference type="EMBL" id="NEC85761.1"/>
    </source>
</evidence>
<dbReference type="EMBL" id="JAAGLU010000005">
    <property type="protein sequence ID" value="NEC85761.1"/>
    <property type="molecule type" value="Genomic_DNA"/>
</dbReference>
<feature type="signal peptide" evidence="1">
    <location>
        <begin position="1"/>
        <end position="27"/>
    </location>
</feature>
<keyword evidence="1" id="KW-0732">Signal</keyword>
<dbReference type="AlphaFoldDB" id="A0A6B3BIY4"/>
<organism evidence="2">
    <name type="scientific">Streptomyces sp. SID12501</name>
    <dbReference type="NCBI Taxonomy" id="2706042"/>
    <lineage>
        <taxon>Bacteria</taxon>
        <taxon>Bacillati</taxon>
        <taxon>Actinomycetota</taxon>
        <taxon>Actinomycetes</taxon>
        <taxon>Kitasatosporales</taxon>
        <taxon>Streptomycetaceae</taxon>
        <taxon>Streptomyces</taxon>
    </lineage>
</organism>
<name>A0A6B3BIY4_9ACTN</name>
<dbReference type="RefSeq" id="WP_164313195.1">
    <property type="nucleotide sequence ID" value="NZ_JAAGLU010000005.1"/>
</dbReference>
<comment type="caution">
    <text evidence="2">The sequence shown here is derived from an EMBL/GenBank/DDBJ whole genome shotgun (WGS) entry which is preliminary data.</text>
</comment>
<evidence type="ECO:0000256" key="1">
    <source>
        <dbReference type="SAM" id="SignalP"/>
    </source>
</evidence>
<feature type="chain" id="PRO_5025421910" description="Secreted protein" evidence="1">
    <location>
        <begin position="28"/>
        <end position="137"/>
    </location>
</feature>
<protein>
    <recommendedName>
        <fullName evidence="3">Secreted protein</fullName>
    </recommendedName>
</protein>
<gene>
    <name evidence="2" type="ORF">G3I71_07985</name>
</gene>